<dbReference type="GO" id="GO:0005886">
    <property type="term" value="C:plasma membrane"/>
    <property type="evidence" value="ECO:0007669"/>
    <property type="project" value="TreeGrafter"/>
</dbReference>
<dbReference type="InterPro" id="IPR017911">
    <property type="entry name" value="MacB-like_ATP-bd"/>
</dbReference>
<evidence type="ECO:0000256" key="4">
    <source>
        <dbReference type="ARBA" id="ARBA00038388"/>
    </source>
</evidence>
<dbReference type="SMART" id="SM00382">
    <property type="entry name" value="AAA"/>
    <property type="match status" value="1"/>
</dbReference>
<dbReference type="InterPro" id="IPR003593">
    <property type="entry name" value="AAA+_ATPase"/>
</dbReference>
<dbReference type="EMBL" id="CP093313">
    <property type="protein sequence ID" value="UWZ83670.1"/>
    <property type="molecule type" value="Genomic_DNA"/>
</dbReference>
<evidence type="ECO:0000256" key="2">
    <source>
        <dbReference type="ARBA" id="ARBA00022741"/>
    </source>
</evidence>
<dbReference type="InterPro" id="IPR003439">
    <property type="entry name" value="ABC_transporter-like_ATP-bd"/>
</dbReference>
<dbReference type="Pfam" id="PF00005">
    <property type="entry name" value="ABC_tran"/>
    <property type="match status" value="1"/>
</dbReference>
<keyword evidence="2" id="KW-0547">Nucleotide-binding</keyword>
<sequence>MTKPSSAAAATDTRSQRDPNSRAAGPIVEVVNLEKTYKTARGSLTLFRDLSFQVMTGELVAIMGQSGAGKSTLLHMLGALDAPSAGTVYCASTNVATLTPRQASAFRNREIGYVWQFHYLLPEFTAQENVAMPLLARGEGKREAMDAAAGWLREVGLDDRRDHRPGELSGGEQQRVALARALVNQPRLLLADEPTGDLDESTARQVFDLIQRIHTSHGLTSILVTHNMELAGRCSRVLRLEHGRLADDSAASNVHSNPGPEFGS</sequence>
<dbReference type="GO" id="GO:0098796">
    <property type="term" value="C:membrane protein complex"/>
    <property type="evidence" value="ECO:0007669"/>
    <property type="project" value="UniProtKB-ARBA"/>
</dbReference>
<dbReference type="FunFam" id="3.40.50.300:FF:000032">
    <property type="entry name" value="Export ABC transporter ATP-binding protein"/>
    <property type="match status" value="1"/>
</dbReference>
<dbReference type="PANTHER" id="PTHR24220">
    <property type="entry name" value="IMPORT ATP-BINDING PROTEIN"/>
    <property type="match status" value="1"/>
</dbReference>
<keyword evidence="8" id="KW-1185">Reference proteome</keyword>
<evidence type="ECO:0000259" key="6">
    <source>
        <dbReference type="PROSITE" id="PS50893"/>
    </source>
</evidence>
<proteinExistence type="inferred from homology"/>
<feature type="region of interest" description="Disordered" evidence="5">
    <location>
        <begin position="1"/>
        <end position="23"/>
    </location>
</feature>
<dbReference type="InterPro" id="IPR015854">
    <property type="entry name" value="ABC_transpr_LolD-like"/>
</dbReference>
<dbReference type="KEGG" id="orp:MOP44_24265"/>
<name>A0A9J7BRW9_9BACT</name>
<comment type="similarity">
    <text evidence="4">Belongs to the ABC transporter superfamily. Macrolide exporter (TC 3.A.1.122) family.</text>
</comment>
<dbReference type="Proteomes" id="UP001059380">
    <property type="component" value="Chromosome"/>
</dbReference>
<dbReference type="AlphaFoldDB" id="A0A9J7BRW9"/>
<dbReference type="PANTHER" id="PTHR24220:SF689">
    <property type="entry name" value="LIPOPROTEIN-RELEASING SYSTEM ATP-BINDING PROTEIN LOLD"/>
    <property type="match status" value="1"/>
</dbReference>
<dbReference type="PROSITE" id="PS50893">
    <property type="entry name" value="ABC_TRANSPORTER_2"/>
    <property type="match status" value="1"/>
</dbReference>
<accession>A0A9J7BRW9</accession>
<dbReference type="InterPro" id="IPR017871">
    <property type="entry name" value="ABC_transporter-like_CS"/>
</dbReference>
<protein>
    <submittedName>
        <fullName evidence="7">ABC transporter ATP-binding protein</fullName>
    </submittedName>
</protein>
<evidence type="ECO:0000313" key="8">
    <source>
        <dbReference type="Proteomes" id="UP001059380"/>
    </source>
</evidence>
<evidence type="ECO:0000313" key="7">
    <source>
        <dbReference type="EMBL" id="UWZ83670.1"/>
    </source>
</evidence>
<evidence type="ECO:0000256" key="3">
    <source>
        <dbReference type="ARBA" id="ARBA00022840"/>
    </source>
</evidence>
<reference evidence="7" key="1">
    <citation type="submission" date="2021-04" db="EMBL/GenBank/DDBJ databases">
        <title>Phylogenetic analysis of Acidobacteriaceae.</title>
        <authorList>
            <person name="Qiu L."/>
            <person name="Zhang Q."/>
        </authorList>
    </citation>
    <scope>NUCLEOTIDE SEQUENCE</scope>
    <source>
        <strain evidence="7">DSM 25168</strain>
    </source>
</reference>
<organism evidence="7 8">
    <name type="scientific">Occallatibacter riparius</name>
    <dbReference type="NCBI Taxonomy" id="1002689"/>
    <lineage>
        <taxon>Bacteria</taxon>
        <taxon>Pseudomonadati</taxon>
        <taxon>Acidobacteriota</taxon>
        <taxon>Terriglobia</taxon>
        <taxon>Terriglobales</taxon>
        <taxon>Acidobacteriaceae</taxon>
        <taxon>Occallatibacter</taxon>
    </lineage>
</organism>
<dbReference type="CDD" id="cd03255">
    <property type="entry name" value="ABC_MJ0796_LolCDE_FtsE"/>
    <property type="match status" value="1"/>
</dbReference>
<dbReference type="Gene3D" id="3.40.50.300">
    <property type="entry name" value="P-loop containing nucleotide triphosphate hydrolases"/>
    <property type="match status" value="1"/>
</dbReference>
<evidence type="ECO:0000256" key="1">
    <source>
        <dbReference type="ARBA" id="ARBA00022448"/>
    </source>
</evidence>
<dbReference type="InterPro" id="IPR027417">
    <property type="entry name" value="P-loop_NTPase"/>
</dbReference>
<dbReference type="GO" id="GO:0016887">
    <property type="term" value="F:ATP hydrolysis activity"/>
    <property type="evidence" value="ECO:0007669"/>
    <property type="project" value="InterPro"/>
</dbReference>
<dbReference type="SUPFAM" id="SSF52540">
    <property type="entry name" value="P-loop containing nucleoside triphosphate hydrolases"/>
    <property type="match status" value="1"/>
</dbReference>
<feature type="domain" description="ABC transporter" evidence="6">
    <location>
        <begin position="28"/>
        <end position="264"/>
    </location>
</feature>
<keyword evidence="1" id="KW-0813">Transport</keyword>
<dbReference type="GO" id="GO:0005524">
    <property type="term" value="F:ATP binding"/>
    <property type="evidence" value="ECO:0007669"/>
    <property type="project" value="UniProtKB-KW"/>
</dbReference>
<dbReference type="PROSITE" id="PS00211">
    <property type="entry name" value="ABC_TRANSPORTER_1"/>
    <property type="match status" value="1"/>
</dbReference>
<evidence type="ECO:0000256" key="5">
    <source>
        <dbReference type="SAM" id="MobiDB-lite"/>
    </source>
</evidence>
<dbReference type="RefSeq" id="WP_260793015.1">
    <property type="nucleotide sequence ID" value="NZ_CP093313.1"/>
</dbReference>
<dbReference type="GO" id="GO:0022857">
    <property type="term" value="F:transmembrane transporter activity"/>
    <property type="evidence" value="ECO:0007669"/>
    <property type="project" value="TreeGrafter"/>
</dbReference>
<keyword evidence="3 7" id="KW-0067">ATP-binding</keyword>
<gene>
    <name evidence="7" type="ORF">MOP44_24265</name>
</gene>